<gene>
    <name evidence="2" type="ORF">METZ01_LOCUS175804</name>
</gene>
<dbReference type="AlphaFoldDB" id="A0A382CA64"/>
<evidence type="ECO:0000256" key="1">
    <source>
        <dbReference type="SAM" id="MobiDB-lite"/>
    </source>
</evidence>
<reference evidence="2" key="1">
    <citation type="submission" date="2018-05" db="EMBL/GenBank/DDBJ databases">
        <authorList>
            <person name="Lanie J.A."/>
            <person name="Ng W.-L."/>
            <person name="Kazmierczak K.M."/>
            <person name="Andrzejewski T.M."/>
            <person name="Davidsen T.M."/>
            <person name="Wayne K.J."/>
            <person name="Tettelin H."/>
            <person name="Glass J.I."/>
            <person name="Rusch D."/>
            <person name="Podicherti R."/>
            <person name="Tsui H.-C.T."/>
            <person name="Winkler M.E."/>
        </authorList>
    </citation>
    <scope>NUCLEOTIDE SEQUENCE</scope>
</reference>
<organism evidence="2">
    <name type="scientific">marine metagenome</name>
    <dbReference type="NCBI Taxonomy" id="408172"/>
    <lineage>
        <taxon>unclassified sequences</taxon>
        <taxon>metagenomes</taxon>
        <taxon>ecological metagenomes</taxon>
    </lineage>
</organism>
<name>A0A382CA64_9ZZZZ</name>
<feature type="non-terminal residue" evidence="2">
    <location>
        <position position="27"/>
    </location>
</feature>
<sequence length="27" mass="3089">MEAGPKHEEEPSFPSKVTSFWSEAKPR</sequence>
<evidence type="ECO:0000313" key="2">
    <source>
        <dbReference type="EMBL" id="SVB22950.1"/>
    </source>
</evidence>
<accession>A0A382CA64</accession>
<feature type="compositionally biased region" description="Basic and acidic residues" evidence="1">
    <location>
        <begin position="1"/>
        <end position="10"/>
    </location>
</feature>
<dbReference type="EMBL" id="UINC01033522">
    <property type="protein sequence ID" value="SVB22950.1"/>
    <property type="molecule type" value="Genomic_DNA"/>
</dbReference>
<feature type="region of interest" description="Disordered" evidence="1">
    <location>
        <begin position="1"/>
        <end position="27"/>
    </location>
</feature>
<protein>
    <submittedName>
        <fullName evidence="2">Uncharacterized protein</fullName>
    </submittedName>
</protein>
<proteinExistence type="predicted"/>